<dbReference type="KEGG" id="sur:STAUR_0832"/>
<name>E3FZH1_STIAD</name>
<accession>E3FZH1</accession>
<dbReference type="InterPro" id="IPR036366">
    <property type="entry name" value="PGBDSf"/>
</dbReference>
<evidence type="ECO:0000256" key="10">
    <source>
        <dbReference type="SAM" id="MobiDB-lite"/>
    </source>
</evidence>
<dbReference type="GO" id="GO:0005576">
    <property type="term" value="C:extracellular region"/>
    <property type="evidence" value="ECO:0007669"/>
    <property type="project" value="TreeGrafter"/>
</dbReference>
<dbReference type="Pfam" id="PF01471">
    <property type="entry name" value="PG_binding_1"/>
    <property type="match status" value="1"/>
</dbReference>
<evidence type="ECO:0000256" key="3">
    <source>
        <dbReference type="ARBA" id="ARBA00022676"/>
    </source>
</evidence>
<keyword evidence="6 9" id="KW-0133">Cell shape</keyword>
<protein>
    <submittedName>
        <fullName evidence="12">ErfK/YbiS/YcfS/YnhG family protein</fullName>
    </submittedName>
</protein>
<dbReference type="eggNOG" id="COG3409">
    <property type="taxonomic scope" value="Bacteria"/>
</dbReference>
<gene>
    <name evidence="12" type="ordered locus">STAUR_0832</name>
</gene>
<dbReference type="Gene3D" id="1.10.101.10">
    <property type="entry name" value="PGBD-like superfamily/PGBD"/>
    <property type="match status" value="1"/>
</dbReference>
<keyword evidence="5" id="KW-0378">Hydrolase</keyword>
<dbReference type="GO" id="GO:0016757">
    <property type="term" value="F:glycosyltransferase activity"/>
    <property type="evidence" value="ECO:0007669"/>
    <property type="project" value="UniProtKB-KW"/>
</dbReference>
<dbReference type="Proteomes" id="UP000001351">
    <property type="component" value="Chromosome"/>
</dbReference>
<evidence type="ECO:0000256" key="8">
    <source>
        <dbReference type="ARBA" id="ARBA00023316"/>
    </source>
</evidence>
<feature type="domain" description="L,D-TPase catalytic" evidence="11">
    <location>
        <begin position="141"/>
        <end position="265"/>
    </location>
</feature>
<evidence type="ECO:0000256" key="4">
    <source>
        <dbReference type="ARBA" id="ARBA00022679"/>
    </source>
</evidence>
<evidence type="ECO:0000256" key="7">
    <source>
        <dbReference type="ARBA" id="ARBA00022984"/>
    </source>
</evidence>
<comment type="pathway">
    <text evidence="1 9">Cell wall biogenesis; peptidoglycan biosynthesis.</text>
</comment>
<dbReference type="GO" id="GO:0071972">
    <property type="term" value="F:peptidoglycan L,D-transpeptidase activity"/>
    <property type="evidence" value="ECO:0007669"/>
    <property type="project" value="TreeGrafter"/>
</dbReference>
<dbReference type="GO" id="GO:0008360">
    <property type="term" value="P:regulation of cell shape"/>
    <property type="evidence" value="ECO:0007669"/>
    <property type="project" value="UniProtKB-UniRule"/>
</dbReference>
<dbReference type="InterPro" id="IPR002477">
    <property type="entry name" value="Peptidoglycan-bd-like"/>
</dbReference>
<dbReference type="Pfam" id="PF03734">
    <property type="entry name" value="YkuD"/>
    <property type="match status" value="1"/>
</dbReference>
<organism evidence="12 13">
    <name type="scientific">Stigmatella aurantiaca (strain DW4/3-1)</name>
    <dbReference type="NCBI Taxonomy" id="378806"/>
    <lineage>
        <taxon>Bacteria</taxon>
        <taxon>Pseudomonadati</taxon>
        <taxon>Myxococcota</taxon>
        <taxon>Myxococcia</taxon>
        <taxon>Myxococcales</taxon>
        <taxon>Cystobacterineae</taxon>
        <taxon>Archangiaceae</taxon>
        <taxon>Stigmatella</taxon>
    </lineage>
</organism>
<evidence type="ECO:0000313" key="12">
    <source>
        <dbReference type="EMBL" id="ADO68636.1"/>
    </source>
</evidence>
<proteinExistence type="inferred from homology"/>
<keyword evidence="3" id="KW-0328">Glycosyltransferase</keyword>
<dbReference type="GO" id="GO:0071555">
    <property type="term" value="P:cell wall organization"/>
    <property type="evidence" value="ECO:0007669"/>
    <property type="project" value="UniProtKB-UniRule"/>
</dbReference>
<dbReference type="SUPFAM" id="SSF141523">
    <property type="entry name" value="L,D-transpeptidase catalytic domain-like"/>
    <property type="match status" value="1"/>
</dbReference>
<sequence>MPRRVSSLRRPMSSNSPVPPPTAASALRNKRFSGQPSLVDVLSGKGTIGPGARGTGVRALQEALLAMGFSLPGGADGAFGKQSAKAVRNFQVHAQSAFPNVKATGGVDAATLQALDALAPAPKQTGQSQNLPVPRYDGTPVRVVVVKNEHRTFLFDAQGQLQGIFGNAVGANSSPTDKGLKQVSGKLGRAEAYALGQKLWGGPVYGPRLIDLSWADGSRSGEELHGTNAPDKLGEDVSHGCIRHGNTDIIALYDALQLKDSVAIVDTVKDPRLGSPGMPPPQTPSPSVA</sequence>
<dbReference type="PROSITE" id="PS52029">
    <property type="entry name" value="LD_TPASE"/>
    <property type="match status" value="1"/>
</dbReference>
<dbReference type="Gene3D" id="2.40.440.10">
    <property type="entry name" value="L,D-transpeptidase catalytic domain-like"/>
    <property type="match status" value="1"/>
</dbReference>
<dbReference type="InterPro" id="IPR036365">
    <property type="entry name" value="PGBD-like_sf"/>
</dbReference>
<evidence type="ECO:0000256" key="1">
    <source>
        <dbReference type="ARBA" id="ARBA00004752"/>
    </source>
</evidence>
<reference evidence="12 13" key="1">
    <citation type="journal article" date="2011" name="Mol. Biol. Evol.">
        <title>Comparative genomic analysis of fruiting body formation in Myxococcales.</title>
        <authorList>
            <person name="Huntley S."/>
            <person name="Hamann N."/>
            <person name="Wegener-Feldbrugge S."/>
            <person name="Treuner-Lange A."/>
            <person name="Kube M."/>
            <person name="Reinhardt R."/>
            <person name="Klages S."/>
            <person name="Muller R."/>
            <person name="Ronning C.M."/>
            <person name="Nierman W.C."/>
            <person name="Sogaard-Andersen L."/>
        </authorList>
    </citation>
    <scope>NUCLEOTIDE SEQUENCE [LARGE SCALE GENOMIC DNA]</scope>
    <source>
        <strain evidence="12 13">DW4/3-1</strain>
    </source>
</reference>
<dbReference type="InterPro" id="IPR050979">
    <property type="entry name" value="LD-transpeptidase"/>
</dbReference>
<evidence type="ECO:0000256" key="9">
    <source>
        <dbReference type="PROSITE-ProRule" id="PRU01373"/>
    </source>
</evidence>
<keyword evidence="8 9" id="KW-0961">Cell wall biogenesis/degradation</keyword>
<evidence type="ECO:0000259" key="11">
    <source>
        <dbReference type="PROSITE" id="PS52029"/>
    </source>
</evidence>
<dbReference type="InterPro" id="IPR005490">
    <property type="entry name" value="LD_TPept_cat_dom"/>
</dbReference>
<feature type="region of interest" description="Disordered" evidence="10">
    <location>
        <begin position="1"/>
        <end position="26"/>
    </location>
</feature>
<evidence type="ECO:0000256" key="2">
    <source>
        <dbReference type="ARBA" id="ARBA00005992"/>
    </source>
</evidence>
<dbReference type="eggNOG" id="COG1376">
    <property type="taxonomic scope" value="Bacteria"/>
</dbReference>
<keyword evidence="13" id="KW-1185">Reference proteome</keyword>
<dbReference type="STRING" id="378806.STAUR_0832"/>
<dbReference type="EMBL" id="CP002271">
    <property type="protein sequence ID" value="ADO68636.1"/>
    <property type="molecule type" value="Genomic_DNA"/>
</dbReference>
<dbReference type="AlphaFoldDB" id="E3FZH1"/>
<dbReference type="SUPFAM" id="SSF47090">
    <property type="entry name" value="PGBD-like"/>
    <property type="match status" value="1"/>
</dbReference>
<keyword evidence="4" id="KW-0808">Transferase</keyword>
<dbReference type="PANTHER" id="PTHR30582:SF24">
    <property type="entry name" value="L,D-TRANSPEPTIDASE ERFK_SRFK-RELATED"/>
    <property type="match status" value="1"/>
</dbReference>
<evidence type="ECO:0000256" key="6">
    <source>
        <dbReference type="ARBA" id="ARBA00022960"/>
    </source>
</evidence>
<feature type="region of interest" description="Disordered" evidence="10">
    <location>
        <begin position="270"/>
        <end position="289"/>
    </location>
</feature>
<dbReference type="UniPathway" id="UPA00219"/>
<dbReference type="CDD" id="cd16913">
    <property type="entry name" value="YkuD_like"/>
    <property type="match status" value="1"/>
</dbReference>
<feature type="active site" description="Proton donor/acceptor" evidence="9">
    <location>
        <position position="225"/>
    </location>
</feature>
<feature type="active site" description="Nucleophile" evidence="9">
    <location>
        <position position="241"/>
    </location>
</feature>
<evidence type="ECO:0000313" key="13">
    <source>
        <dbReference type="Proteomes" id="UP000001351"/>
    </source>
</evidence>
<dbReference type="InterPro" id="IPR038063">
    <property type="entry name" value="Transpep_catalytic_dom"/>
</dbReference>
<comment type="similarity">
    <text evidence="2">Belongs to the YkuD family.</text>
</comment>
<evidence type="ECO:0000256" key="5">
    <source>
        <dbReference type="ARBA" id="ARBA00022801"/>
    </source>
</evidence>
<dbReference type="PANTHER" id="PTHR30582">
    <property type="entry name" value="L,D-TRANSPEPTIDASE"/>
    <property type="match status" value="1"/>
</dbReference>
<feature type="compositionally biased region" description="Pro residues" evidence="10">
    <location>
        <begin position="277"/>
        <end position="289"/>
    </location>
</feature>
<keyword evidence="7 9" id="KW-0573">Peptidoglycan synthesis</keyword>
<dbReference type="HOGENOM" id="CLU_062807_0_0_7"/>
<dbReference type="GO" id="GO:0018104">
    <property type="term" value="P:peptidoglycan-protein cross-linking"/>
    <property type="evidence" value="ECO:0007669"/>
    <property type="project" value="TreeGrafter"/>
</dbReference>